<organism evidence="1 2">
    <name type="scientific">Melia azedarach</name>
    <name type="common">Chinaberry tree</name>
    <dbReference type="NCBI Taxonomy" id="155640"/>
    <lineage>
        <taxon>Eukaryota</taxon>
        <taxon>Viridiplantae</taxon>
        <taxon>Streptophyta</taxon>
        <taxon>Embryophyta</taxon>
        <taxon>Tracheophyta</taxon>
        <taxon>Spermatophyta</taxon>
        <taxon>Magnoliopsida</taxon>
        <taxon>eudicotyledons</taxon>
        <taxon>Gunneridae</taxon>
        <taxon>Pentapetalae</taxon>
        <taxon>rosids</taxon>
        <taxon>malvids</taxon>
        <taxon>Sapindales</taxon>
        <taxon>Meliaceae</taxon>
        <taxon>Melia</taxon>
    </lineage>
</organism>
<evidence type="ECO:0000313" key="2">
    <source>
        <dbReference type="Proteomes" id="UP001164539"/>
    </source>
</evidence>
<dbReference type="Proteomes" id="UP001164539">
    <property type="component" value="Chromosome 13"/>
</dbReference>
<comment type="caution">
    <text evidence="1">The sequence shown here is derived from an EMBL/GenBank/DDBJ whole genome shotgun (WGS) entry which is preliminary data.</text>
</comment>
<sequence length="262" mass="28103">VLPSVVTPTPITKATATRRRNPESLNTESETRTILALLREKMEGVDGIRRRRRSLKDRLGLKSMGCCGPTWGFRPNTINLSDSEDEEQRQEGQQQLQEQLEQSQELEINAGPARSENVSGPNCVGRVPLNSGGMNLAAALAAERHLRAADGTNLASPTTGIINTNNNVGPAGTAPGTPLRVSLMRLLAETDGCDGEEKARGAAGGGEVGSDSVCCVCMGRKKGAAFIPCGHTFCRVCSREMWLNRGSCPLCNRSILEILDIF</sequence>
<reference evidence="1 2" key="1">
    <citation type="journal article" date="2023" name="Science">
        <title>Complex scaffold remodeling in plant triterpene biosynthesis.</title>
        <authorList>
            <person name="De La Pena R."/>
            <person name="Hodgson H."/>
            <person name="Liu J.C."/>
            <person name="Stephenson M.J."/>
            <person name="Martin A.C."/>
            <person name="Owen C."/>
            <person name="Harkess A."/>
            <person name="Leebens-Mack J."/>
            <person name="Jimenez L.E."/>
            <person name="Osbourn A."/>
            <person name="Sattely E.S."/>
        </authorList>
    </citation>
    <scope>NUCLEOTIDE SEQUENCE [LARGE SCALE GENOMIC DNA]</scope>
    <source>
        <strain evidence="2">cv. JPN11</strain>
        <tissue evidence="1">Leaf</tissue>
    </source>
</reference>
<accession>A0ACC1X1C2</accession>
<name>A0ACC1X1C2_MELAZ</name>
<keyword evidence="2" id="KW-1185">Reference proteome</keyword>
<gene>
    <name evidence="1" type="ORF">OWV82_023819</name>
</gene>
<evidence type="ECO:0000313" key="1">
    <source>
        <dbReference type="EMBL" id="KAJ4703995.1"/>
    </source>
</evidence>
<protein>
    <submittedName>
        <fullName evidence="1">RING/U-box superfamily protein</fullName>
    </submittedName>
</protein>
<proteinExistence type="predicted"/>
<dbReference type="EMBL" id="CM051406">
    <property type="protein sequence ID" value="KAJ4703995.1"/>
    <property type="molecule type" value="Genomic_DNA"/>
</dbReference>
<feature type="non-terminal residue" evidence="1">
    <location>
        <position position="1"/>
    </location>
</feature>